<name>A0ABV9H4G2_9HYPH</name>
<dbReference type="SUPFAM" id="SSF47598">
    <property type="entry name" value="Ribbon-helix-helix"/>
    <property type="match status" value="1"/>
</dbReference>
<evidence type="ECO:0000313" key="3">
    <source>
        <dbReference type="EMBL" id="MFC4624229.1"/>
    </source>
</evidence>
<proteinExistence type="predicted"/>
<dbReference type="InterPro" id="IPR005569">
    <property type="entry name" value="Arc_DNA-bd_dom"/>
</dbReference>
<sequence>MNDKIGSIAPFGLRMPQRIKDWVSENAAKHDRSMNYIILRILEKEMAATGEGLGNSTPVASSNNTALQGGASINHGL</sequence>
<dbReference type="Pfam" id="PF03869">
    <property type="entry name" value="Arc"/>
    <property type="match status" value="1"/>
</dbReference>
<dbReference type="GO" id="GO:0003677">
    <property type="term" value="F:DNA binding"/>
    <property type="evidence" value="ECO:0007669"/>
    <property type="project" value="UniProtKB-KW"/>
</dbReference>
<reference evidence="4" key="1">
    <citation type="journal article" date="2019" name="Int. J. Syst. Evol. Microbiol.">
        <title>The Global Catalogue of Microorganisms (GCM) 10K type strain sequencing project: providing services to taxonomists for standard genome sequencing and annotation.</title>
        <authorList>
            <consortium name="The Broad Institute Genomics Platform"/>
            <consortium name="The Broad Institute Genome Sequencing Center for Infectious Disease"/>
            <person name="Wu L."/>
            <person name="Ma J."/>
        </authorList>
    </citation>
    <scope>NUCLEOTIDE SEQUENCE [LARGE SCALE GENOMIC DNA]</scope>
    <source>
        <strain evidence="4">CGMCC 1.15731</strain>
    </source>
</reference>
<dbReference type="InterPro" id="IPR010985">
    <property type="entry name" value="Ribbon_hlx_hlx"/>
</dbReference>
<keyword evidence="3" id="KW-0238">DNA-binding</keyword>
<dbReference type="Proteomes" id="UP001596042">
    <property type="component" value="Unassembled WGS sequence"/>
</dbReference>
<evidence type="ECO:0000313" key="4">
    <source>
        <dbReference type="Proteomes" id="UP001596042"/>
    </source>
</evidence>
<evidence type="ECO:0000256" key="1">
    <source>
        <dbReference type="SAM" id="MobiDB-lite"/>
    </source>
</evidence>
<organism evidence="3 4">
    <name type="scientific">Daeguia caeni</name>
    <dbReference type="NCBI Taxonomy" id="439612"/>
    <lineage>
        <taxon>Bacteria</taxon>
        <taxon>Pseudomonadati</taxon>
        <taxon>Pseudomonadota</taxon>
        <taxon>Alphaproteobacteria</taxon>
        <taxon>Hyphomicrobiales</taxon>
        <taxon>Brucellaceae</taxon>
        <taxon>Daeguia</taxon>
    </lineage>
</organism>
<comment type="caution">
    <text evidence="3">The sequence shown here is derived from an EMBL/GenBank/DDBJ whole genome shotgun (WGS) entry which is preliminary data.</text>
</comment>
<protein>
    <submittedName>
        <fullName evidence="3">Arc family DNA-binding protein</fullName>
    </submittedName>
</protein>
<accession>A0ABV9H4G2</accession>
<dbReference type="Gene3D" id="1.10.1220.10">
    <property type="entry name" value="Met repressor-like"/>
    <property type="match status" value="1"/>
</dbReference>
<gene>
    <name evidence="3" type="ORF">ACFO1V_03135</name>
</gene>
<dbReference type="EMBL" id="JBHSEL010000031">
    <property type="protein sequence ID" value="MFC4624229.1"/>
    <property type="molecule type" value="Genomic_DNA"/>
</dbReference>
<feature type="region of interest" description="Disordered" evidence="1">
    <location>
        <begin position="51"/>
        <end position="77"/>
    </location>
</feature>
<feature type="compositionally biased region" description="Polar residues" evidence="1">
    <location>
        <begin position="54"/>
        <end position="67"/>
    </location>
</feature>
<feature type="domain" description="Arc-like DNA binding" evidence="2">
    <location>
        <begin position="11"/>
        <end position="44"/>
    </location>
</feature>
<keyword evidence="4" id="KW-1185">Reference proteome</keyword>
<evidence type="ECO:0000259" key="2">
    <source>
        <dbReference type="Pfam" id="PF03869"/>
    </source>
</evidence>
<dbReference type="InterPro" id="IPR013321">
    <property type="entry name" value="Arc_rbn_hlx_hlx"/>
</dbReference>
<dbReference type="RefSeq" id="WP_374833016.1">
    <property type="nucleotide sequence ID" value="NZ_JBHEEZ010000020.1"/>
</dbReference>